<keyword evidence="2" id="KW-0802">TPR repeat</keyword>
<keyword evidence="4" id="KW-1185">Reference proteome</keyword>
<dbReference type="PANTHER" id="PTHR45586:SF1">
    <property type="entry name" value="LIPOPOLYSACCHARIDE ASSEMBLY PROTEIN B"/>
    <property type="match status" value="1"/>
</dbReference>
<dbReference type="RefSeq" id="WP_262995297.1">
    <property type="nucleotide sequence ID" value="NZ_JAOTJC010000012.1"/>
</dbReference>
<dbReference type="Gene3D" id="1.25.40.10">
    <property type="entry name" value="Tetratricopeptide repeat domain"/>
    <property type="match status" value="3"/>
</dbReference>
<organism evidence="3 4">
    <name type="scientific">Alteromonas salexigens</name>
    <dbReference type="NCBI Taxonomy" id="2982530"/>
    <lineage>
        <taxon>Bacteria</taxon>
        <taxon>Pseudomonadati</taxon>
        <taxon>Pseudomonadota</taxon>
        <taxon>Gammaproteobacteria</taxon>
        <taxon>Alteromonadales</taxon>
        <taxon>Alteromonadaceae</taxon>
        <taxon>Alteromonas/Salinimonas group</taxon>
        <taxon>Alteromonas</taxon>
    </lineage>
</organism>
<sequence>MKTYRPDWSLYHRYANYRIFSILLVLSALFTVGCGQTSDESLAEAKVAMERQDHRTAEVILKTALQKEGNNYLLRLTLADAYIAQSKYESAEKELSRAIDFGAPVHQITSRRYLIYSETGAHSKLREASEVAITSHGGTPRDIFQKVKALIMAGTYEDGVDFWSNHKSMEEENEFYTQLTSRFVKYVSGEEPDKALTELELLSPNEEQLYDYMDVMRFVYTNNDSPSEVIETLLTQLELRPQHSENRLALISLLIYEERFDEAERYFSPFEESWQRSPFLAKLKSIISFNIGNFDEAYASGKKAMSQGTADEHLLAIMGASSFKNKEYGEAVVYLERLRSLTSLSEPLYHILTGAYLALEKPLLAKKTLESLNNNSSTVEQLKGVANYQLYRKGYYEKLFTTKSGDESDDTPWPLLLVGDVTADKIIEQQWSIDMLDSYGAWLFNTKGKRAHSELKNSLEQLGAKTASGQLQVQAAFLQNQFSLVTDLVTDMPPNYLNEDVAGLFQARVAIKLNEPERALRHLHPMMTSHTTSTAIWQTAFTAAETSDEVDEVASLMLKSAEHQPEDLKLFNFAVRKFSTHNKTTNVLRLFSSYTNRIADGVDYLPYVISLIRANELEEALLFSKFWLEQSPYNEAAVTALATVLEMSGELLEAEDVLSRYLAHFQSQPLTYQLQYITYIRKEGRILIQKPTVTEDSLQSNYYLNYLLATFYNQKEESAKALPHAQRAAEIRNNLHSTLLLGETLEANKKFSAAIHTIRVFSEEHPDNITAKLILANKVENDSPETAIESYKQVLLLDQYNVFALNNLTALLTDNNRLSEARVYVDSLVKHHSDYPPALDTAATWFEKSGDIETAKKMLAEASRLDPSNPLIRAHLTKLTTKPQSP</sequence>
<dbReference type="InterPro" id="IPR011990">
    <property type="entry name" value="TPR-like_helical_dom_sf"/>
</dbReference>
<dbReference type="Proteomes" id="UP001209257">
    <property type="component" value="Unassembled WGS sequence"/>
</dbReference>
<dbReference type="Pfam" id="PF14559">
    <property type="entry name" value="TPR_19"/>
    <property type="match status" value="1"/>
</dbReference>
<evidence type="ECO:0000313" key="4">
    <source>
        <dbReference type="Proteomes" id="UP001209257"/>
    </source>
</evidence>
<dbReference type="SUPFAM" id="SSF48452">
    <property type="entry name" value="TPR-like"/>
    <property type="match status" value="3"/>
</dbReference>
<gene>
    <name evidence="3" type="ORF">OCL06_13155</name>
</gene>
<proteinExistence type="predicted"/>
<dbReference type="PANTHER" id="PTHR45586">
    <property type="entry name" value="TPR REPEAT-CONTAINING PROTEIN PA4667"/>
    <property type="match status" value="1"/>
</dbReference>
<evidence type="ECO:0000256" key="1">
    <source>
        <dbReference type="ARBA" id="ARBA00022737"/>
    </source>
</evidence>
<protein>
    <submittedName>
        <fullName evidence="3">Tetratricopeptide repeat protein</fullName>
    </submittedName>
</protein>
<dbReference type="EMBL" id="JAOTJC010000012">
    <property type="protein sequence ID" value="MCU7555538.1"/>
    <property type="molecule type" value="Genomic_DNA"/>
</dbReference>
<comment type="caution">
    <text evidence="3">The sequence shown here is derived from an EMBL/GenBank/DDBJ whole genome shotgun (WGS) entry which is preliminary data.</text>
</comment>
<dbReference type="InterPro" id="IPR051012">
    <property type="entry name" value="CellSynth/LPSAsmb/PSIAsmb"/>
</dbReference>
<accession>A0ABT2VSX1</accession>
<keyword evidence="1" id="KW-0677">Repeat</keyword>
<dbReference type="PROSITE" id="PS51257">
    <property type="entry name" value="PROKAR_LIPOPROTEIN"/>
    <property type="match status" value="1"/>
</dbReference>
<reference evidence="4" key="1">
    <citation type="submission" date="2023-07" db="EMBL/GenBank/DDBJ databases">
        <title>Study on multiphase classification of strain Alteromonas salexigens isolated from the Yellow Sea.</title>
        <authorList>
            <person name="Sun L."/>
        </authorList>
    </citation>
    <scope>NUCLEOTIDE SEQUENCE [LARGE SCALE GENOMIC DNA]</scope>
    <source>
        <strain evidence="4">ASW11-19</strain>
    </source>
</reference>
<evidence type="ECO:0000256" key="2">
    <source>
        <dbReference type="ARBA" id="ARBA00022803"/>
    </source>
</evidence>
<name>A0ABT2VSX1_9ALTE</name>
<evidence type="ECO:0000313" key="3">
    <source>
        <dbReference type="EMBL" id="MCU7555538.1"/>
    </source>
</evidence>